<feature type="compositionally biased region" description="Basic and acidic residues" evidence="13">
    <location>
        <begin position="2822"/>
        <end position="2838"/>
    </location>
</feature>
<dbReference type="InterPro" id="IPR001214">
    <property type="entry name" value="SET_dom"/>
</dbReference>
<feature type="compositionally biased region" description="Basic and acidic residues" evidence="13">
    <location>
        <begin position="2542"/>
        <end position="2558"/>
    </location>
</feature>
<evidence type="ECO:0000313" key="19">
    <source>
        <dbReference type="Proteomes" id="UP000009168"/>
    </source>
</evidence>
<protein>
    <submittedName>
        <fullName evidence="18">SET domain protein</fullName>
    </submittedName>
</protein>
<dbReference type="GO" id="GO:0032259">
    <property type="term" value="P:methylation"/>
    <property type="evidence" value="ECO:0007669"/>
    <property type="project" value="UniProtKB-KW"/>
</dbReference>
<feature type="region of interest" description="Disordered" evidence="13">
    <location>
        <begin position="530"/>
        <end position="644"/>
    </location>
</feature>
<dbReference type="GO" id="GO:0003723">
    <property type="term" value="F:RNA binding"/>
    <property type="evidence" value="ECO:0007669"/>
    <property type="project" value="InterPro"/>
</dbReference>
<keyword evidence="10" id="KW-0156">Chromatin regulator</keyword>
<feature type="compositionally biased region" description="Polar residues" evidence="13">
    <location>
        <begin position="3056"/>
        <end position="3068"/>
    </location>
</feature>
<dbReference type="SUPFAM" id="SSF57903">
    <property type="entry name" value="FYVE/PHD zinc finger"/>
    <property type="match status" value="1"/>
</dbReference>
<keyword evidence="7" id="KW-0479">Metal-binding</keyword>
<feature type="compositionally biased region" description="Acidic residues" evidence="13">
    <location>
        <begin position="2055"/>
        <end position="2064"/>
    </location>
</feature>
<dbReference type="InterPro" id="IPR046341">
    <property type="entry name" value="SET_dom_sf"/>
</dbReference>
<dbReference type="eggNOG" id="KOG0825">
    <property type="taxonomic scope" value="Eukaryota"/>
</dbReference>
<evidence type="ECO:0000256" key="7">
    <source>
        <dbReference type="ARBA" id="ARBA00022723"/>
    </source>
</evidence>
<keyword evidence="8 12" id="KW-0863">Zinc-finger</keyword>
<dbReference type="InterPro" id="IPR001965">
    <property type="entry name" value="Znf_PHD"/>
</dbReference>
<dbReference type="GO" id="GO:0042054">
    <property type="term" value="F:histone methyltransferase activity"/>
    <property type="evidence" value="ECO:0007669"/>
    <property type="project" value="InterPro"/>
</dbReference>
<feature type="compositionally biased region" description="Basic residues" evidence="13">
    <location>
        <begin position="1441"/>
        <end position="1453"/>
    </location>
</feature>
<gene>
    <name evidence="18" type="ORF">TTHERM_00538850</name>
</gene>
<feature type="compositionally biased region" description="Low complexity" evidence="13">
    <location>
        <begin position="2192"/>
        <end position="2210"/>
    </location>
</feature>
<dbReference type="GO" id="GO:0005694">
    <property type="term" value="C:chromosome"/>
    <property type="evidence" value="ECO:0007669"/>
    <property type="project" value="UniProtKB-SubCell"/>
</dbReference>
<feature type="compositionally biased region" description="Low complexity" evidence="13">
    <location>
        <begin position="3405"/>
        <end position="3420"/>
    </location>
</feature>
<feature type="region of interest" description="Disordered" evidence="13">
    <location>
        <begin position="477"/>
        <end position="515"/>
    </location>
</feature>
<feature type="compositionally biased region" description="Basic residues" evidence="13">
    <location>
        <begin position="3283"/>
        <end position="3306"/>
    </location>
</feature>
<dbReference type="InterPro" id="IPR036612">
    <property type="entry name" value="KH_dom_type_1_sf"/>
</dbReference>
<feature type="compositionally biased region" description="Polar residues" evidence="13">
    <location>
        <begin position="1358"/>
        <end position="1379"/>
    </location>
</feature>
<feature type="compositionally biased region" description="Polar residues" evidence="13">
    <location>
        <begin position="55"/>
        <end position="73"/>
    </location>
</feature>
<proteinExistence type="predicted"/>
<dbReference type="GeneID" id="7839130"/>
<dbReference type="PROSITE" id="PS50280">
    <property type="entry name" value="SET"/>
    <property type="match status" value="1"/>
</dbReference>
<feature type="compositionally biased region" description="Acidic residues" evidence="13">
    <location>
        <begin position="3214"/>
        <end position="3223"/>
    </location>
</feature>
<dbReference type="EMBL" id="GG662849">
    <property type="protein sequence ID" value="EAR87664.2"/>
    <property type="molecule type" value="Genomic_DNA"/>
</dbReference>
<dbReference type="Gene3D" id="2.170.270.10">
    <property type="entry name" value="SET domain"/>
    <property type="match status" value="1"/>
</dbReference>
<dbReference type="InParanoid" id="I7M0I6"/>
<keyword evidence="19" id="KW-1185">Reference proteome</keyword>
<dbReference type="InterPro" id="IPR011011">
    <property type="entry name" value="Znf_FYVE_PHD"/>
</dbReference>
<feature type="compositionally biased region" description="Polar residues" evidence="13">
    <location>
        <begin position="1454"/>
        <end position="1465"/>
    </location>
</feature>
<feature type="compositionally biased region" description="Low complexity" evidence="13">
    <location>
        <begin position="2736"/>
        <end position="2751"/>
    </location>
</feature>
<feature type="compositionally biased region" description="Acidic residues" evidence="13">
    <location>
        <begin position="2244"/>
        <end position="2254"/>
    </location>
</feature>
<dbReference type="InterPro" id="IPR013083">
    <property type="entry name" value="Znf_RING/FYVE/PHD"/>
</dbReference>
<feature type="compositionally biased region" description="Polar residues" evidence="13">
    <location>
        <begin position="2394"/>
        <end position="2427"/>
    </location>
</feature>
<feature type="compositionally biased region" description="Polar residues" evidence="13">
    <location>
        <begin position="3354"/>
        <end position="3401"/>
    </location>
</feature>
<feature type="region of interest" description="Disordered" evidence="13">
    <location>
        <begin position="2625"/>
        <end position="2665"/>
    </location>
</feature>
<dbReference type="PROSITE" id="PS51215">
    <property type="entry name" value="AWS"/>
    <property type="match status" value="1"/>
</dbReference>
<feature type="region of interest" description="Disordered" evidence="13">
    <location>
        <begin position="1541"/>
        <end position="1579"/>
    </location>
</feature>
<feature type="compositionally biased region" description="Low complexity" evidence="13">
    <location>
        <begin position="2921"/>
        <end position="2957"/>
    </location>
</feature>
<dbReference type="eggNOG" id="KOG4442">
    <property type="taxonomic scope" value="Eukaryota"/>
</dbReference>
<evidence type="ECO:0000256" key="3">
    <source>
        <dbReference type="ARBA" id="ARBA00022454"/>
    </source>
</evidence>
<reference evidence="19" key="1">
    <citation type="journal article" date="2006" name="PLoS Biol.">
        <title>Macronuclear genome sequence of the ciliate Tetrahymena thermophila, a model eukaryote.</title>
        <authorList>
            <person name="Eisen J.A."/>
            <person name="Coyne R.S."/>
            <person name="Wu M."/>
            <person name="Wu D."/>
            <person name="Thiagarajan M."/>
            <person name="Wortman J.R."/>
            <person name="Badger J.H."/>
            <person name="Ren Q."/>
            <person name="Amedeo P."/>
            <person name="Jones K.M."/>
            <person name="Tallon L.J."/>
            <person name="Delcher A.L."/>
            <person name="Salzberg S.L."/>
            <person name="Silva J.C."/>
            <person name="Haas B.J."/>
            <person name="Majoros W.H."/>
            <person name="Farzad M."/>
            <person name="Carlton J.M."/>
            <person name="Smith R.K. Jr."/>
            <person name="Garg J."/>
            <person name="Pearlman R.E."/>
            <person name="Karrer K.M."/>
            <person name="Sun L."/>
            <person name="Manning G."/>
            <person name="Elde N.C."/>
            <person name="Turkewitz A.P."/>
            <person name="Asai D.J."/>
            <person name="Wilkes D.E."/>
            <person name="Wang Y."/>
            <person name="Cai H."/>
            <person name="Collins K."/>
            <person name="Stewart B.A."/>
            <person name="Lee S.R."/>
            <person name="Wilamowska K."/>
            <person name="Weinberg Z."/>
            <person name="Ruzzo W.L."/>
            <person name="Wloga D."/>
            <person name="Gaertig J."/>
            <person name="Frankel J."/>
            <person name="Tsao C.-C."/>
            <person name="Gorovsky M.A."/>
            <person name="Keeling P.J."/>
            <person name="Waller R.F."/>
            <person name="Patron N.J."/>
            <person name="Cherry J.M."/>
            <person name="Stover N.A."/>
            <person name="Krieger C.J."/>
            <person name="del Toro C."/>
            <person name="Ryder H.F."/>
            <person name="Williamson S.C."/>
            <person name="Barbeau R.A."/>
            <person name="Hamilton E.P."/>
            <person name="Orias E."/>
        </authorList>
    </citation>
    <scope>NUCLEOTIDE SEQUENCE [LARGE SCALE GENOMIC DNA]</scope>
    <source>
        <strain evidence="19">SB210</strain>
    </source>
</reference>
<feature type="compositionally biased region" description="Low complexity" evidence="13">
    <location>
        <begin position="1155"/>
        <end position="1175"/>
    </location>
</feature>
<feature type="region of interest" description="Disordered" evidence="13">
    <location>
        <begin position="3188"/>
        <end position="3483"/>
    </location>
</feature>
<evidence type="ECO:0000256" key="5">
    <source>
        <dbReference type="ARBA" id="ARBA00022679"/>
    </source>
</evidence>
<evidence type="ECO:0000256" key="9">
    <source>
        <dbReference type="ARBA" id="ARBA00022833"/>
    </source>
</evidence>
<dbReference type="OrthoDB" id="308383at2759"/>
<feature type="region of interest" description="Disordered" evidence="13">
    <location>
        <begin position="2035"/>
        <end position="2065"/>
    </location>
</feature>
<dbReference type="SMART" id="SM00570">
    <property type="entry name" value="AWS"/>
    <property type="match status" value="1"/>
</dbReference>
<evidence type="ECO:0000256" key="12">
    <source>
        <dbReference type="PROSITE-ProRule" id="PRU00146"/>
    </source>
</evidence>
<feature type="region of interest" description="Disordered" evidence="13">
    <location>
        <begin position="2918"/>
        <end position="2977"/>
    </location>
</feature>
<dbReference type="RefSeq" id="XP_001007909.2">
    <property type="nucleotide sequence ID" value="XM_001007909.2"/>
</dbReference>
<feature type="compositionally biased region" description="Basic and acidic residues" evidence="13">
    <location>
        <begin position="2753"/>
        <end position="2775"/>
    </location>
</feature>
<evidence type="ECO:0000259" key="14">
    <source>
        <dbReference type="PROSITE" id="PS50016"/>
    </source>
</evidence>
<dbReference type="PANTHER" id="PTHR22884">
    <property type="entry name" value="SET DOMAIN PROTEINS"/>
    <property type="match status" value="1"/>
</dbReference>
<feature type="compositionally biased region" description="Basic and acidic residues" evidence="13">
    <location>
        <begin position="2265"/>
        <end position="2274"/>
    </location>
</feature>
<feature type="compositionally biased region" description="Polar residues" evidence="13">
    <location>
        <begin position="2081"/>
        <end position="2106"/>
    </location>
</feature>
<evidence type="ECO:0000256" key="11">
    <source>
        <dbReference type="ARBA" id="ARBA00023242"/>
    </source>
</evidence>
<feature type="compositionally biased region" description="Basic and acidic residues" evidence="13">
    <location>
        <begin position="1131"/>
        <end position="1150"/>
    </location>
</feature>
<feature type="compositionally biased region" description="Polar residues" evidence="13">
    <location>
        <begin position="2042"/>
        <end position="2051"/>
    </location>
</feature>
<feature type="compositionally biased region" description="Basic residues" evidence="13">
    <location>
        <begin position="1283"/>
        <end position="1295"/>
    </location>
</feature>
<feature type="region of interest" description="Disordered" evidence="13">
    <location>
        <begin position="1"/>
        <end position="73"/>
    </location>
</feature>
<feature type="compositionally biased region" description="Polar residues" evidence="13">
    <location>
        <begin position="11"/>
        <end position="42"/>
    </location>
</feature>
<keyword evidence="5" id="KW-0808">Transferase</keyword>
<dbReference type="Proteomes" id="UP000009168">
    <property type="component" value="Unassembled WGS sequence"/>
</dbReference>
<feature type="compositionally biased region" description="Low complexity" evidence="13">
    <location>
        <begin position="3069"/>
        <end position="3093"/>
    </location>
</feature>
<dbReference type="InterPro" id="IPR006560">
    <property type="entry name" value="AWS_dom"/>
</dbReference>
<keyword evidence="9" id="KW-0862">Zinc</keyword>
<feature type="compositionally biased region" description="Polar residues" evidence="13">
    <location>
        <begin position="3094"/>
        <end position="3120"/>
    </location>
</feature>
<evidence type="ECO:0000313" key="18">
    <source>
        <dbReference type="EMBL" id="EAR87664.2"/>
    </source>
</evidence>
<feature type="compositionally biased region" description="Basic and acidic residues" evidence="13">
    <location>
        <begin position="3224"/>
        <end position="3237"/>
    </location>
</feature>
<dbReference type="GO" id="GO:0005634">
    <property type="term" value="C:nucleus"/>
    <property type="evidence" value="ECO:0007669"/>
    <property type="project" value="UniProtKB-SubCell"/>
</dbReference>
<organism evidence="18 19">
    <name type="scientific">Tetrahymena thermophila (strain SB210)</name>
    <dbReference type="NCBI Taxonomy" id="312017"/>
    <lineage>
        <taxon>Eukaryota</taxon>
        <taxon>Sar</taxon>
        <taxon>Alveolata</taxon>
        <taxon>Ciliophora</taxon>
        <taxon>Intramacronucleata</taxon>
        <taxon>Oligohymenophorea</taxon>
        <taxon>Hymenostomatida</taxon>
        <taxon>Tetrahymenina</taxon>
        <taxon>Tetrahymenidae</taxon>
        <taxon>Tetrahymena</taxon>
    </lineage>
</organism>
<dbReference type="SMART" id="SM00317">
    <property type="entry name" value="SET"/>
    <property type="match status" value="1"/>
</dbReference>
<dbReference type="PROSITE" id="PS50016">
    <property type="entry name" value="ZF_PHD_2"/>
    <property type="match status" value="1"/>
</dbReference>
<feature type="compositionally biased region" description="Polar residues" evidence="13">
    <location>
        <begin position="613"/>
        <end position="628"/>
    </location>
</feature>
<feature type="compositionally biased region" description="Low complexity" evidence="13">
    <location>
        <begin position="2130"/>
        <end position="2142"/>
    </location>
</feature>
<feature type="region of interest" description="Disordered" evidence="13">
    <location>
        <begin position="3056"/>
        <end position="3145"/>
    </location>
</feature>
<evidence type="ECO:0000259" key="17">
    <source>
        <dbReference type="PROSITE" id="PS51215"/>
    </source>
</evidence>
<dbReference type="KEGG" id="tet:TTHERM_00538850"/>
<feature type="compositionally biased region" description="Basic and acidic residues" evidence="13">
    <location>
        <begin position="2572"/>
        <end position="2581"/>
    </location>
</feature>
<dbReference type="InterPro" id="IPR019787">
    <property type="entry name" value="Znf_PHD-finger"/>
</dbReference>
<feature type="compositionally biased region" description="Polar residues" evidence="13">
    <location>
        <begin position="2560"/>
        <end position="2571"/>
    </location>
</feature>
<feature type="compositionally biased region" description="Polar residues" evidence="13">
    <location>
        <begin position="3423"/>
        <end position="3435"/>
    </location>
</feature>
<feature type="compositionally biased region" description="Basic and acidic residues" evidence="13">
    <location>
        <begin position="1103"/>
        <end position="1114"/>
    </location>
</feature>
<feature type="compositionally biased region" description="Basic residues" evidence="13">
    <location>
        <begin position="2433"/>
        <end position="2448"/>
    </location>
</feature>
<feature type="compositionally biased region" description="Polar residues" evidence="13">
    <location>
        <begin position="2175"/>
        <end position="2184"/>
    </location>
</feature>
<keyword evidence="4" id="KW-0489">Methyltransferase</keyword>
<dbReference type="STRING" id="312017.I7M0I6"/>
<dbReference type="Pfam" id="PF00856">
    <property type="entry name" value="SET"/>
    <property type="match status" value="1"/>
</dbReference>
<dbReference type="Pfam" id="PF17907">
    <property type="entry name" value="AWS"/>
    <property type="match status" value="1"/>
</dbReference>
<feature type="compositionally biased region" description="Basic residues" evidence="13">
    <location>
        <begin position="2847"/>
        <end position="2864"/>
    </location>
</feature>
<evidence type="ECO:0000259" key="15">
    <source>
        <dbReference type="PROSITE" id="PS50280"/>
    </source>
</evidence>
<feature type="compositionally biased region" description="Basic residues" evidence="13">
    <location>
        <begin position="3463"/>
        <end position="3483"/>
    </location>
</feature>
<feature type="compositionally biased region" description="Low complexity" evidence="13">
    <location>
        <begin position="1557"/>
        <end position="1578"/>
    </location>
</feature>
<feature type="region of interest" description="Disordered" evidence="13">
    <location>
        <begin position="1093"/>
        <end position="1188"/>
    </location>
</feature>
<evidence type="ECO:0000259" key="16">
    <source>
        <dbReference type="PROSITE" id="PS50868"/>
    </source>
</evidence>
<feature type="compositionally biased region" description="Low complexity" evidence="13">
    <location>
        <begin position="1407"/>
        <end position="1440"/>
    </location>
</feature>
<comment type="subcellular location">
    <subcellularLocation>
        <location evidence="2">Chromosome</location>
    </subcellularLocation>
    <subcellularLocation>
        <location evidence="1">Nucleus</location>
    </subcellularLocation>
</comment>
<dbReference type="GO" id="GO:0008270">
    <property type="term" value="F:zinc ion binding"/>
    <property type="evidence" value="ECO:0007669"/>
    <property type="project" value="UniProtKB-KW"/>
</dbReference>
<feature type="compositionally biased region" description="Acidic residues" evidence="13">
    <location>
        <begin position="2802"/>
        <end position="2815"/>
    </location>
</feature>
<name>I7M0I6_TETTS</name>
<feature type="compositionally biased region" description="Low complexity" evidence="13">
    <location>
        <begin position="2629"/>
        <end position="2665"/>
    </location>
</feature>
<accession>I7M0I6</accession>
<feature type="compositionally biased region" description="Basic residues" evidence="13">
    <location>
        <begin position="2459"/>
        <end position="2472"/>
    </location>
</feature>
<feature type="region of interest" description="Disordered" evidence="13">
    <location>
        <begin position="3004"/>
        <end position="3038"/>
    </location>
</feature>
<feature type="region of interest" description="Disordered" evidence="13">
    <location>
        <begin position="2736"/>
        <end position="2866"/>
    </location>
</feature>
<keyword evidence="11" id="KW-0539">Nucleus</keyword>
<evidence type="ECO:0000256" key="13">
    <source>
        <dbReference type="SAM" id="MobiDB-lite"/>
    </source>
</evidence>
<keyword evidence="3" id="KW-0158">Chromosome</keyword>
<feature type="compositionally biased region" description="Polar residues" evidence="13">
    <location>
        <begin position="1176"/>
        <end position="1186"/>
    </location>
</feature>
<feature type="compositionally biased region" description="Acidic residues" evidence="13">
    <location>
        <begin position="587"/>
        <end position="598"/>
    </location>
</feature>
<evidence type="ECO:0000256" key="8">
    <source>
        <dbReference type="ARBA" id="ARBA00022771"/>
    </source>
</evidence>
<dbReference type="Gene3D" id="3.30.40.10">
    <property type="entry name" value="Zinc/RING finger domain, C3HC4 (zinc finger)"/>
    <property type="match status" value="1"/>
</dbReference>
<feature type="compositionally biased region" description="Acidic residues" evidence="13">
    <location>
        <begin position="2275"/>
        <end position="2295"/>
    </location>
</feature>
<dbReference type="PROSITE" id="PS50868">
    <property type="entry name" value="POST_SET"/>
    <property type="match status" value="1"/>
</dbReference>
<feature type="compositionally biased region" description="Basic and acidic residues" evidence="13">
    <location>
        <begin position="2784"/>
        <end position="2801"/>
    </location>
</feature>
<keyword evidence="6" id="KW-0949">S-adenosyl-L-methionine</keyword>
<evidence type="ECO:0000256" key="6">
    <source>
        <dbReference type="ARBA" id="ARBA00022691"/>
    </source>
</evidence>
<feature type="compositionally biased region" description="Polar residues" evidence="13">
    <location>
        <begin position="1310"/>
        <end position="1321"/>
    </location>
</feature>
<feature type="compositionally biased region" description="Low complexity" evidence="13">
    <location>
        <begin position="542"/>
        <end position="568"/>
    </location>
</feature>
<feature type="region of interest" description="Disordered" evidence="13">
    <location>
        <begin position="1951"/>
        <end position="1977"/>
    </location>
</feature>
<evidence type="ECO:0000256" key="2">
    <source>
        <dbReference type="ARBA" id="ARBA00004286"/>
    </source>
</evidence>
<dbReference type="InterPro" id="IPR003616">
    <property type="entry name" value="Post-SET_dom"/>
</dbReference>
<feature type="region of interest" description="Disordered" evidence="13">
    <location>
        <begin position="1266"/>
        <end position="1328"/>
    </location>
</feature>
<feature type="domain" description="SET" evidence="15">
    <location>
        <begin position="187"/>
        <end position="306"/>
    </location>
</feature>
<feature type="domain" description="PHD-type" evidence="14">
    <location>
        <begin position="346"/>
        <end position="398"/>
    </location>
</feature>
<sequence>MNVEQAYQKAPDNQENGSKSSSNLQQQQFASPTKSTAASTLVSGGEQRIKENPFTLDTEQSSTTSPQRTAFQEENMKRFSQINIVDAIKKNPQRLKWLKESLKDFCLIKKNIYLFRKRRMVSHKDIIGCDCKRVAPENISKIPLSKRMNGMINCGENCWNRAVCTECCDLSCRCGELCQNRRFQKHQDACVYPVPTRGKGWGLCAGQFIPKGTFIIQYTGEVFDINSSEGIKRCKDYSRSTCTYLMKIDRNEVIDPTYKGNLARFINHSCDPNCITQKWHVLGEICIGIFSIKDIQEDEELTFDYQFDSFKTPLTKCLCQAAKCKGYLGYIPTDFTVEEWEERLDNLPCSICDGNTEDDDDKLLLCDRCNNGFHIFCLKPPLTEIPEEQWFCADCINQMNNVNHEKIALEKKERLKKKKSKNITLESNDEEIFKYSEQYEQFYSFMKNIENQAIEELYDIHDRDDDDDQVQLKIKRRKELHQQDKEEQKRLEEQKKKKQNKHQEKTASKQYSEEEFQKQLNEQYKKAKIKVEQSKKSQPADQNANVAAVSSQNQSQQVQSNQQQQASQMLEEGEEPDIEHIDKEEYFLNEDDEDEEEDSQNRSFVFKSPNPKRISSSQDIQTTNQKQLSVDRVSPMKKNKGPNGEIFKKVEHSYQEFLTTNPSFLQKINIFNENNLALNDVSKKSIIQLNKLEMHLFRTNFTLFEKLGVRTFWDHSQKVAHDLFMKNTELSILGNDQQIAIFTEIIDSMQEVVKQIKNEMGIVEAYITIPAIYLKRIIGLSHSNINRMEKQHNVTIFYNKRFITDECYTMDQKVSLLVKGIKENIISCHKDISEKINSLEVHRVYLTPWETKNVLSSLQMLKRKNHKSEFRLHRENPFKDINHPFFFIQVKEKELTLIGTREENEQTQQEILNLINSTNKDREEFQCSHYLIPHHLKNCTNQIKQQIENKVPGLKVYLFDPTHPRKNITLTTCGLQEQRSKAKQVIVKYFEEQQNEQRQFKFEVDNFQDQMMYQMTKYLFKYMQNSFLTNDTSFMKNWDIVSPYMSYTSLEQNWFWKAIKKHVMNDYDTQLYICFVAKKLDLVQRFVNEKEQEMANQTKNKKSHGDKWGNKDKSNSNSDSSEMSEEDKVENEDANKNKVQNDKMVDENTTRKSRSSSSSSSSRSSSSESSAQSLSPYQRNPKNNFLHQDDDQIYPCFDQNLSQDAKVKKNIILLIKMILHKLINKNVGVLKNYQTIYNRKQLPNHNFFRDSFSGINFNGGSYYNRESSEPEIGELPLEDGKKSRSRSKSRGRRRTTNNFSTIRRGGFSSIPPTQTQSSNFSDAPPIQPSSLALTSVNSAATPGSNWSSVPNVSLGASNSAGAVPATQSISTRFQKNTKFSSRERSLGRSNNFSSKPKHRKQDKSSNSERNSSSNSSAEENSSSSYSRSSTSRSSSSSSSKKNSKSQSKPRRANKPSNFSSGPVVSNLKQVGSSQLIPSTSPILAPSNSFSIANAPIKTISLSSNLAQNIAQTSQQQQQNIQQQSMQQVISPISQNKETNYLLQQQQQQQQPSAVAESQTQNISQQQPNQPISNPVQQICNNPTTQSIIQNSQNKIIQTQNNQSSDTLSQNQIQQTQQASQQIIANNTILPVKLQQQLSTPSNNASSNFLINSQITPISASTSPLITPTQVLSSKFDIKTINLTQASSSISLPQSNTISTVQPQKQRLSKWDIKSDLNNNQPSQVSQQAPNAITQNTSQANQNLQQNQSNTFIQTQQSTNPLQSQQTATTIPPVVSSTSQALLTQTQQNIIPQVNQVQAPPPVKVSKFSSKPVTQNEASTSLLNQLQSNQIDKQQPQQSSQLQQQNQQQQQLIGDIQSKIAQNAISNLNITSQNQQNVSSLAQKSIILQQQQDNNMNPAISSQQITTQQVQSVSKGFSLPTIQKQQSQEQSFSKETIILSTKAMINEINSKKQTNFSEKNSIQTNSANAQDQKQQQISQNEIKYQNILQQSQQNESQSINKIQESIGNSSQIIKQSKQETILSVDNKNTFNSEYNLNKKQDNQHSQINNNDKSQMEEEGEIEEESLPVKEIQQKTSIINQFDQQQVDSQKIHSSSPPQKQITMSHLLSQSQQKKKNNKTILSILDEDKTSSSDADSSPLTSESNFERPANRKSKFRDMEKEEGEQVHVEEGEEEGLQTSKVGINRQSKHISKFSKGQVSKSQKKTSSSQSKNKLKKRSNSSSKNVVTNTQKSRSKFDNFSVKDDLDNDEEEGEEEIVPKTRQTVQDQKKQNNREQGDEEGEEGMQSENEEDEEGEESDKSNIKNKKRNYIQKRNSESSNSSSSSYDYQRRGGFEQVENYYHPMNSQQFKYQKVNNKYFKMGKNRRGMESIVSQSGGVSQPMNSDVRMNKFRKKSSGFSDAAPSQMNETLQQEGESQISQKQLSNLANLSQSNKSRSRSSRGRSQTKKKNTKEQGSNYKQQARRHSGARNKKGKFTSSSGSRSNSSSSSSSSSSHSSSSSSSSSSTHKSQKQPVKENKPTAVKKVSRFSSAIPPENNQEVSESSNKEQLRVDTQSQERKNKTQNTSKGFNISKKQAEEIKEQITAKPPIKKASLFSTKEEIEMENKQEIFVKSERKTSFSIQKDLKEDQQKQMVEQKQNQHQKQQEDGQLNIQNQQQQNIQQQPQQNEQMFKKDIMSLIMDIQNKIMKDENIPKEELLKTLTSLQLQLISGPTQIQTQPTQQSSNKQHQQVENTNQQKLEQNKNQQQQIKQSNFSEEKNEVQEEKQELQQKQSKDISKGSLGFSKGKTENYDQKGEEDLKKEEGEEGEDEDEGELDESSLLKPSDYKSNKSHNLKKEKNHSNPRLTKSDRKKNKNSKSRSKEKKKANVAIKKQVIAHHHGGGQRHLVPSGLNMGQSNLQGGLVMTNQRMQRGVIATRPNYHIQSSSGSSSQSDSEPQQHQSSNFYSSSSSRSQLRYYQSEVDDEDDDSSQSSASKQNLQLKKYGTANSNTNTGGIDYQHFQQLIKGRKREAGQRISKFSERKNKFKNEEQNNQDDSKNVSISSERISLGNTIVANQTVNISQQSPTQSIKSQSNDNSTNIIINNNNNLASKTSTNESGQIVSDSAPTLNKSNENIQLSQEKQQQPHHHSSKFSSIPPQEEKVVKQATASSTIQPVTVVTAQQTQQQQSSSQAFSQMKVDPLLNTIQQLKQKSSLKKETSSIVQNISKPKVDSDKEAGEEDDEEEEGAAKLDEGEAKSESEEGIEEEGESDQENNDSEEEEGGIPSSKDKKKKKKKDSSSSSRSSFSHKKKKTKKTSKNHASKSKKNKTHRDDSSDSDSSSGFYHSKFHHSGTGTGSQSFFSSEQYNFVQGNRFRNKNSPPTQRFSGRHGASSSNIPPPTTRYSNNKFSFTGQQQNMSMLSNIPQKGFSNFSSQPSTNSQSGSLAMVSSLQSVQSSRGRVNHWSRANPGDSPTSSKITHHQESSRKRSRSHKKHIKSRSKSHSSKK</sequence>
<dbReference type="InterPro" id="IPR050777">
    <property type="entry name" value="SET2_Histone-Lys_MeTrsfase"/>
</dbReference>
<feature type="compositionally biased region" description="Low complexity" evidence="13">
    <location>
        <begin position="2475"/>
        <end position="2503"/>
    </location>
</feature>
<evidence type="ECO:0000256" key="10">
    <source>
        <dbReference type="ARBA" id="ARBA00022853"/>
    </source>
</evidence>
<evidence type="ECO:0000256" key="1">
    <source>
        <dbReference type="ARBA" id="ARBA00004123"/>
    </source>
</evidence>
<feature type="region of interest" description="Disordered" evidence="13">
    <location>
        <begin position="2391"/>
        <end position="2584"/>
    </location>
</feature>
<feature type="compositionally biased region" description="Basic and acidic residues" evidence="13">
    <location>
        <begin position="2143"/>
        <end position="2168"/>
    </location>
</feature>
<dbReference type="SUPFAM" id="SSF82199">
    <property type="entry name" value="SET domain"/>
    <property type="match status" value="1"/>
</dbReference>
<feature type="domain" description="Post-SET" evidence="16">
    <location>
        <begin position="313"/>
        <end position="329"/>
    </location>
</feature>
<feature type="region of interest" description="Disordered" evidence="13">
    <location>
        <begin position="1358"/>
        <end position="1465"/>
    </location>
</feature>
<feature type="region of interest" description="Disordered" evidence="13">
    <location>
        <begin position="2081"/>
        <end position="2328"/>
    </location>
</feature>
<feature type="domain" description="AWS" evidence="17">
    <location>
        <begin position="124"/>
        <end position="187"/>
    </location>
</feature>
<feature type="compositionally biased region" description="Basic and acidic residues" evidence="13">
    <location>
        <begin position="3007"/>
        <end position="3035"/>
    </location>
</feature>
<feature type="compositionally biased region" description="Acidic residues" evidence="13">
    <location>
        <begin position="3238"/>
        <end position="3259"/>
    </location>
</feature>
<feature type="compositionally biased region" description="Basic and acidic residues" evidence="13">
    <location>
        <begin position="2233"/>
        <end position="2243"/>
    </location>
</feature>
<evidence type="ECO:0000256" key="4">
    <source>
        <dbReference type="ARBA" id="ARBA00022603"/>
    </source>
</evidence>
<feature type="compositionally biased region" description="Basic and acidic residues" evidence="13">
    <location>
        <begin position="480"/>
        <end position="515"/>
    </location>
</feature>
<dbReference type="Pfam" id="PF00628">
    <property type="entry name" value="PHD"/>
    <property type="match status" value="1"/>
</dbReference>
<dbReference type="SMART" id="SM00249">
    <property type="entry name" value="PHD"/>
    <property type="match status" value="1"/>
</dbReference>
<dbReference type="SUPFAM" id="SSF54791">
    <property type="entry name" value="Eukaryotic type KH-domain (KH-domain type I)"/>
    <property type="match status" value="1"/>
</dbReference>